<comment type="caution">
    <text evidence="1">The sequence shown here is derived from an EMBL/GenBank/DDBJ whole genome shotgun (WGS) entry which is preliminary data.</text>
</comment>
<evidence type="ECO:0000313" key="2">
    <source>
        <dbReference type="Proteomes" id="UP000787672"/>
    </source>
</evidence>
<reference evidence="1 2" key="1">
    <citation type="submission" date="2021-06" db="EMBL/GenBank/DDBJ databases">
        <authorList>
            <person name="Sun Q."/>
            <person name="Li D."/>
        </authorList>
    </citation>
    <scope>NUCLEOTIDE SEQUENCE [LARGE SCALE GENOMIC DNA]</scope>
    <source>
        <strain evidence="1 2">MSJ-2</strain>
    </source>
</reference>
<accession>A0ABS6FD49</accession>
<gene>
    <name evidence="1" type="ORF">KQI82_14870</name>
</gene>
<evidence type="ECO:0000313" key="1">
    <source>
        <dbReference type="EMBL" id="MBU5628191.1"/>
    </source>
</evidence>
<dbReference type="EMBL" id="JAHLQN010000001">
    <property type="protein sequence ID" value="MBU5628191.1"/>
    <property type="molecule type" value="Genomic_DNA"/>
</dbReference>
<dbReference type="RefSeq" id="WP_216633467.1">
    <property type="nucleotide sequence ID" value="NZ_JAHLQN010000001.1"/>
</dbReference>
<name>A0ABS6FD49_9FIRM</name>
<organism evidence="1 2">
    <name type="scientific">Dysosmobacter acutus</name>
    <dbReference type="NCBI Taxonomy" id="2841504"/>
    <lineage>
        <taxon>Bacteria</taxon>
        <taxon>Bacillati</taxon>
        <taxon>Bacillota</taxon>
        <taxon>Clostridia</taxon>
        <taxon>Eubacteriales</taxon>
        <taxon>Oscillospiraceae</taxon>
        <taxon>Dysosmobacter</taxon>
    </lineage>
</organism>
<dbReference type="Pfam" id="PF06067">
    <property type="entry name" value="DUF932"/>
    <property type="match status" value="1"/>
</dbReference>
<protein>
    <submittedName>
        <fullName evidence="1">DUF945 domain-containing protein</fullName>
    </submittedName>
</protein>
<dbReference type="Proteomes" id="UP000787672">
    <property type="component" value="Unassembled WGS sequence"/>
</dbReference>
<dbReference type="InterPro" id="IPR026325">
    <property type="entry name" value="DUF932"/>
</dbReference>
<keyword evidence="2" id="KW-1185">Reference proteome</keyword>
<sequence>MKTGLTIQQMAQELLRQSKAKQDYLVNTGSLSLSVTSDAPQLRVTENGLDKITPLDIRQTAHRQLGTYLGIPQKYYELMRTDAPELLAYNANYWFSQKNELRTLRTMDGCARAFLSNRYRRIDNLDIASVTLPVIGELPEARFVSTQITDDFMYIKVVNPRLQADVVPGDVVQAGVIISNSETGLGSVTIQPLIYRLVCSNGMVINDAKTRRNHVGRAATSEEDFSIYSNETLLADDHAFVLKIKDTVRAAISEARFAQVVSRMRESTEAMLDTKQLPAIVKLASSSFGITEDESNGVLEHLITGGDFSLYGLANAVTRFSQDVESYDRATKLEEIGYSVMTMSPALFRQMNRTELLAA</sequence>
<proteinExistence type="predicted"/>